<protein>
    <submittedName>
        <fullName evidence="1">Uncharacterized protein</fullName>
    </submittedName>
</protein>
<reference evidence="1 2" key="1">
    <citation type="submission" date="2022-01" db="EMBL/GenBank/DDBJ databases">
        <title>Collection of gut derived symbiotic bacterial strains cultured from healthy donors.</title>
        <authorList>
            <person name="Lin H."/>
            <person name="Kohout C."/>
            <person name="Waligurski E."/>
            <person name="Pamer E.G."/>
        </authorList>
    </citation>
    <scope>NUCLEOTIDE SEQUENCE [LARGE SCALE GENOMIC DNA]</scope>
    <source>
        <strain evidence="1 2">DFI.3.7</strain>
    </source>
</reference>
<name>A0ABS9MER4_9FIRM</name>
<gene>
    <name evidence="1" type="ORF">L0P79_18270</name>
</gene>
<organism evidence="1 2">
    <name type="scientific">Intestinimonas massiliensis</name>
    <name type="common">ex Afouda et al. 2020</name>
    <dbReference type="NCBI Taxonomy" id="1673721"/>
    <lineage>
        <taxon>Bacteria</taxon>
        <taxon>Bacillati</taxon>
        <taxon>Bacillota</taxon>
        <taxon>Clostridia</taxon>
        <taxon>Eubacteriales</taxon>
        <taxon>Intestinimonas</taxon>
    </lineage>
</organism>
<proteinExistence type="predicted"/>
<evidence type="ECO:0000313" key="2">
    <source>
        <dbReference type="Proteomes" id="UP001200313"/>
    </source>
</evidence>
<keyword evidence="2" id="KW-1185">Reference proteome</keyword>
<evidence type="ECO:0000313" key="1">
    <source>
        <dbReference type="EMBL" id="MCG4528985.1"/>
    </source>
</evidence>
<dbReference type="Proteomes" id="UP001200313">
    <property type="component" value="Unassembled WGS sequence"/>
</dbReference>
<dbReference type="EMBL" id="JAKNJB010000053">
    <property type="protein sequence ID" value="MCG4528985.1"/>
    <property type="molecule type" value="Genomic_DNA"/>
</dbReference>
<comment type="caution">
    <text evidence="1">The sequence shown here is derived from an EMBL/GenBank/DDBJ whole genome shotgun (WGS) entry which is preliminary data.</text>
</comment>
<sequence>MDINVNCTPVSISFPCEACGEDVCIEYGAFVRDYGPPCNWCGQVVPCPNCGHENEVEDWTFD</sequence>
<accession>A0ABS9MER4</accession>
<dbReference type="RefSeq" id="WP_238075190.1">
    <property type="nucleotide sequence ID" value="NZ_JAKNJB010000053.1"/>
</dbReference>